<comment type="caution">
    <text evidence="8">The sequence shown here is derived from an EMBL/GenBank/DDBJ whole genome shotgun (WGS) entry which is preliminary data.</text>
</comment>
<evidence type="ECO:0000256" key="1">
    <source>
        <dbReference type="ARBA" id="ARBA00004167"/>
    </source>
</evidence>
<keyword evidence="6" id="KW-0472">Membrane</keyword>
<dbReference type="EMBL" id="PNBA02000011">
    <property type="protein sequence ID" value="KAG6408320.1"/>
    <property type="molecule type" value="Genomic_DNA"/>
</dbReference>
<dbReference type="GO" id="GO:0016114">
    <property type="term" value="P:terpenoid biosynthetic process"/>
    <property type="evidence" value="ECO:0007669"/>
    <property type="project" value="UniProtKB-ARBA"/>
</dbReference>
<evidence type="ECO:0000256" key="7">
    <source>
        <dbReference type="PIRSR" id="PIRSR602401-1"/>
    </source>
</evidence>
<keyword evidence="7" id="KW-0349">Heme</keyword>
<comment type="subcellular location">
    <subcellularLocation>
        <location evidence="1">Membrane</location>
        <topology evidence="1">Single-pass membrane protein</topology>
    </subcellularLocation>
</comment>
<dbReference type="PANTHER" id="PTHR47956:SF4">
    <property type="entry name" value="CYTOCHROME P450 71A21-RELATED"/>
    <property type="match status" value="1"/>
</dbReference>
<sequence>MYLELKQKFGTSIKIFAENCRFESLRRAGKTSVVSDPFLFKIYDISSRRIPFCRFRVDSFCPRKQAELQSTYTRFKSGLAVRIIHDPYFVHDMGIIEEEDKKMPYLKAVIKESLRLHLPVPLLIPRESTHDTKVLGYDVASGTRVLINAWAIARGPCLWENPEEFYPERFLDTNIDYKGLHFELIPFRSGRRGCPGITFAVAIVELAIAKLGHLSTYKYDKKQRKTALSVLFEH</sequence>
<dbReference type="InterPro" id="IPR050193">
    <property type="entry name" value="Cytochrome_P450_71"/>
</dbReference>
<dbReference type="GO" id="GO:0016020">
    <property type="term" value="C:membrane"/>
    <property type="evidence" value="ECO:0007669"/>
    <property type="project" value="UniProtKB-SubCell"/>
</dbReference>
<keyword evidence="3" id="KW-0812">Transmembrane</keyword>
<feature type="binding site" description="axial binding residue" evidence="7">
    <location>
        <position position="194"/>
    </location>
    <ligand>
        <name>heme</name>
        <dbReference type="ChEBI" id="CHEBI:30413"/>
    </ligand>
    <ligandPart>
        <name>Fe</name>
        <dbReference type="ChEBI" id="CHEBI:18248"/>
    </ligandPart>
</feature>
<dbReference type="Proteomes" id="UP000298416">
    <property type="component" value="Unassembled WGS sequence"/>
</dbReference>
<dbReference type="Gene3D" id="1.10.630.10">
    <property type="entry name" value="Cytochrome P450"/>
    <property type="match status" value="1"/>
</dbReference>
<evidence type="ECO:0000313" key="8">
    <source>
        <dbReference type="EMBL" id="KAG6408320.1"/>
    </source>
</evidence>
<evidence type="ECO:0000256" key="4">
    <source>
        <dbReference type="ARBA" id="ARBA00022989"/>
    </source>
</evidence>
<keyword evidence="5" id="KW-0560">Oxidoreductase</keyword>
<accession>A0A8X8X9V5</accession>
<comment type="similarity">
    <text evidence="2">Belongs to the cytochrome P450 family.</text>
</comment>
<dbReference type="GO" id="GO:0020037">
    <property type="term" value="F:heme binding"/>
    <property type="evidence" value="ECO:0007669"/>
    <property type="project" value="InterPro"/>
</dbReference>
<reference evidence="8" key="1">
    <citation type="submission" date="2018-01" db="EMBL/GenBank/DDBJ databases">
        <authorList>
            <person name="Mao J.F."/>
        </authorList>
    </citation>
    <scope>NUCLEOTIDE SEQUENCE</scope>
    <source>
        <strain evidence="8">Huo1</strain>
        <tissue evidence="8">Leaf</tissue>
    </source>
</reference>
<dbReference type="InterPro" id="IPR002401">
    <property type="entry name" value="Cyt_P450_E_grp-I"/>
</dbReference>
<dbReference type="InterPro" id="IPR001128">
    <property type="entry name" value="Cyt_P450"/>
</dbReference>
<dbReference type="Pfam" id="PF00067">
    <property type="entry name" value="p450"/>
    <property type="match status" value="1"/>
</dbReference>
<evidence type="ECO:0000256" key="5">
    <source>
        <dbReference type="ARBA" id="ARBA00023002"/>
    </source>
</evidence>
<evidence type="ECO:0000313" key="9">
    <source>
        <dbReference type="Proteomes" id="UP000298416"/>
    </source>
</evidence>
<dbReference type="PRINTS" id="PR00463">
    <property type="entry name" value="EP450I"/>
</dbReference>
<comment type="cofactor">
    <cofactor evidence="7">
        <name>heme</name>
        <dbReference type="ChEBI" id="CHEBI:30413"/>
    </cofactor>
</comment>
<dbReference type="GO" id="GO:0016712">
    <property type="term" value="F:oxidoreductase activity, acting on paired donors, with incorporation or reduction of molecular oxygen, reduced flavin or flavoprotein as one donor, and incorporation of one atom of oxygen"/>
    <property type="evidence" value="ECO:0007669"/>
    <property type="project" value="UniProtKB-ARBA"/>
</dbReference>
<dbReference type="AlphaFoldDB" id="A0A8X8X9V5"/>
<keyword evidence="7" id="KW-0408">Iron</keyword>
<dbReference type="PANTHER" id="PTHR47956">
    <property type="entry name" value="CYTOCHROME P450 71B11-RELATED"/>
    <property type="match status" value="1"/>
</dbReference>
<keyword evidence="7" id="KW-0479">Metal-binding</keyword>
<evidence type="ECO:0000256" key="2">
    <source>
        <dbReference type="ARBA" id="ARBA00010617"/>
    </source>
</evidence>
<gene>
    <name evidence="8" type="ORF">SASPL_131325</name>
</gene>
<protein>
    <submittedName>
        <fullName evidence="8">Uncharacterized protein</fullName>
    </submittedName>
</protein>
<evidence type="ECO:0000256" key="3">
    <source>
        <dbReference type="ARBA" id="ARBA00022692"/>
    </source>
</evidence>
<organism evidence="8">
    <name type="scientific">Salvia splendens</name>
    <name type="common">Scarlet sage</name>
    <dbReference type="NCBI Taxonomy" id="180675"/>
    <lineage>
        <taxon>Eukaryota</taxon>
        <taxon>Viridiplantae</taxon>
        <taxon>Streptophyta</taxon>
        <taxon>Embryophyta</taxon>
        <taxon>Tracheophyta</taxon>
        <taxon>Spermatophyta</taxon>
        <taxon>Magnoliopsida</taxon>
        <taxon>eudicotyledons</taxon>
        <taxon>Gunneridae</taxon>
        <taxon>Pentapetalae</taxon>
        <taxon>asterids</taxon>
        <taxon>lamiids</taxon>
        <taxon>Lamiales</taxon>
        <taxon>Lamiaceae</taxon>
        <taxon>Nepetoideae</taxon>
        <taxon>Mentheae</taxon>
        <taxon>Salviinae</taxon>
        <taxon>Salvia</taxon>
        <taxon>Salvia subgen. Calosphace</taxon>
        <taxon>core Calosphace</taxon>
    </lineage>
</organism>
<reference evidence="8" key="2">
    <citation type="submission" date="2020-08" db="EMBL/GenBank/DDBJ databases">
        <title>Plant Genome Project.</title>
        <authorList>
            <person name="Zhang R.-G."/>
        </authorList>
    </citation>
    <scope>NUCLEOTIDE SEQUENCE</scope>
    <source>
        <strain evidence="8">Huo1</strain>
        <tissue evidence="8">Leaf</tissue>
    </source>
</reference>
<keyword evidence="9" id="KW-1185">Reference proteome</keyword>
<dbReference type="SUPFAM" id="SSF48264">
    <property type="entry name" value="Cytochrome P450"/>
    <property type="match status" value="1"/>
</dbReference>
<proteinExistence type="inferred from homology"/>
<keyword evidence="4" id="KW-1133">Transmembrane helix</keyword>
<name>A0A8X8X9V5_SALSN</name>
<dbReference type="GO" id="GO:0005506">
    <property type="term" value="F:iron ion binding"/>
    <property type="evidence" value="ECO:0007669"/>
    <property type="project" value="InterPro"/>
</dbReference>
<dbReference type="InterPro" id="IPR036396">
    <property type="entry name" value="Cyt_P450_sf"/>
</dbReference>
<evidence type="ECO:0000256" key="6">
    <source>
        <dbReference type="ARBA" id="ARBA00023136"/>
    </source>
</evidence>